<dbReference type="InterPro" id="IPR029071">
    <property type="entry name" value="Ubiquitin-like_domsf"/>
</dbReference>
<dbReference type="SUPFAM" id="SSF54236">
    <property type="entry name" value="Ubiquitin-like"/>
    <property type="match status" value="1"/>
</dbReference>
<proteinExistence type="predicted"/>
<dbReference type="GO" id="GO:0000398">
    <property type="term" value="P:mRNA splicing, via spliceosome"/>
    <property type="evidence" value="ECO:0007669"/>
    <property type="project" value="InterPro"/>
</dbReference>
<feature type="domain" description="SNRNP25 ubiquitin-like" evidence="1">
    <location>
        <begin position="60"/>
        <end position="141"/>
    </location>
</feature>
<keyword evidence="2" id="KW-1185">Reference proteome</keyword>
<dbReference type="Gene3D" id="3.10.20.90">
    <property type="entry name" value="Phosphatidylinositol 3-kinase Catalytic Subunit, Chain A, domain 1"/>
    <property type="match status" value="1"/>
</dbReference>
<dbReference type="OrthoDB" id="72819at2759"/>
<gene>
    <name evidence="3" type="primary">LOC103714628</name>
</gene>
<dbReference type="CDD" id="cd17058">
    <property type="entry name" value="Ubl_SNRNP25"/>
    <property type="match status" value="1"/>
</dbReference>
<dbReference type="Proteomes" id="UP000228380">
    <property type="component" value="Chromosome 5"/>
</dbReference>
<dbReference type="Pfam" id="PF18036">
    <property type="entry name" value="Ubiquitin_4"/>
    <property type="match status" value="1"/>
</dbReference>
<dbReference type="AlphaFoldDB" id="A0A8B9A976"/>
<dbReference type="InterPro" id="IPR039690">
    <property type="entry name" value="SNRNP25"/>
</dbReference>
<accession>A0A8B9A976</accession>
<dbReference type="PANTHER" id="PTHR14942:SF0">
    <property type="entry name" value="U11_U12 SMALL NUCLEAR RIBONUCLEOPROTEIN 25 KDA PROTEIN"/>
    <property type="match status" value="1"/>
</dbReference>
<dbReference type="PANTHER" id="PTHR14942">
    <property type="entry name" value="U11/U12 SMALL NUCLEAR RIBONUCLEOPROTEIN 25 KDA PROTEIN"/>
    <property type="match status" value="1"/>
</dbReference>
<organism evidence="2 3">
    <name type="scientific">Phoenix dactylifera</name>
    <name type="common">Date palm</name>
    <dbReference type="NCBI Taxonomy" id="42345"/>
    <lineage>
        <taxon>Eukaryota</taxon>
        <taxon>Viridiplantae</taxon>
        <taxon>Streptophyta</taxon>
        <taxon>Embryophyta</taxon>
        <taxon>Tracheophyta</taxon>
        <taxon>Spermatophyta</taxon>
        <taxon>Magnoliopsida</taxon>
        <taxon>Liliopsida</taxon>
        <taxon>Arecaceae</taxon>
        <taxon>Coryphoideae</taxon>
        <taxon>Phoeniceae</taxon>
        <taxon>Phoenix</taxon>
    </lineage>
</organism>
<protein>
    <submittedName>
        <fullName evidence="3">U11/U12 small nuclear ribonucleoprotein 25 kDa protein isoform X1</fullName>
    </submittedName>
</protein>
<dbReference type="InterPro" id="IPR040610">
    <property type="entry name" value="SNRNP25_ubiquitin"/>
</dbReference>
<keyword evidence="3" id="KW-0687">Ribonucleoprotein</keyword>
<name>A0A8B9A976_PHODC</name>
<dbReference type="GeneID" id="103714628"/>
<evidence type="ECO:0000313" key="3">
    <source>
        <dbReference type="RefSeq" id="XP_038982267.1"/>
    </source>
</evidence>
<reference evidence="3" key="2">
    <citation type="submission" date="2025-08" db="UniProtKB">
        <authorList>
            <consortium name="RefSeq"/>
        </authorList>
    </citation>
    <scope>IDENTIFICATION</scope>
    <source>
        <tissue evidence="3">Young leaves</tissue>
    </source>
</reference>
<reference evidence="2" key="1">
    <citation type="journal article" date="2019" name="Nat. Commun.">
        <title>Genome-wide association mapping of date palm fruit traits.</title>
        <authorList>
            <person name="Hazzouri K.M."/>
            <person name="Gros-Balthazard M."/>
            <person name="Flowers J.M."/>
            <person name="Copetti D."/>
            <person name="Lemansour A."/>
            <person name="Lebrun M."/>
            <person name="Masmoudi K."/>
            <person name="Ferrand S."/>
            <person name="Dhar M.I."/>
            <person name="Fresquez Z.A."/>
            <person name="Rosas U."/>
            <person name="Zhang J."/>
            <person name="Talag J."/>
            <person name="Lee S."/>
            <person name="Kudrna D."/>
            <person name="Powell R.F."/>
            <person name="Leitch I.J."/>
            <person name="Krueger R.R."/>
            <person name="Wing R.A."/>
            <person name="Amiri K.M.A."/>
            <person name="Purugganan M.D."/>
        </authorList>
    </citation>
    <scope>NUCLEOTIDE SEQUENCE [LARGE SCALE GENOMIC DNA]</scope>
    <source>
        <strain evidence="2">cv. Khalas</strain>
    </source>
</reference>
<evidence type="ECO:0000259" key="1">
    <source>
        <dbReference type="Pfam" id="PF18036"/>
    </source>
</evidence>
<dbReference type="GO" id="GO:1990904">
    <property type="term" value="C:ribonucleoprotein complex"/>
    <property type="evidence" value="ECO:0007669"/>
    <property type="project" value="UniProtKB-KW"/>
</dbReference>
<evidence type="ECO:0000313" key="2">
    <source>
        <dbReference type="Proteomes" id="UP000228380"/>
    </source>
</evidence>
<dbReference type="RefSeq" id="XP_038982267.1">
    <property type="nucleotide sequence ID" value="XM_039126339.1"/>
</dbReference>
<sequence length="218" mass="24865">MDSGSRNEDVVGYNTSTAKKARLQSMLSALLDDPILSDVPKKPILADVDTLINLELGSAMKISVVRMDDTSFDVAVLNSATVKDLKWAIRKKINEIEQAEMGHRHISWRHIWANFCLVHQNERLIDDNSPLRDYGIHNNSKKKVKSIMGAGALLWASTRTPWNVVQYRRRPSLQPCSPYEKHYYLVLAQLYHEPACLTNKGMTITILVRTPYSLDHHR</sequence>